<gene>
    <name evidence="1" type="ORF">BaRGS_00011916</name>
</gene>
<comment type="caution">
    <text evidence="1">The sequence shown here is derived from an EMBL/GenBank/DDBJ whole genome shotgun (WGS) entry which is preliminary data.</text>
</comment>
<dbReference type="Proteomes" id="UP001519460">
    <property type="component" value="Unassembled WGS sequence"/>
</dbReference>
<proteinExistence type="predicted"/>
<keyword evidence="2" id="KW-1185">Reference proteome</keyword>
<evidence type="ECO:0000313" key="2">
    <source>
        <dbReference type="Proteomes" id="UP001519460"/>
    </source>
</evidence>
<dbReference type="AlphaFoldDB" id="A0ABD0LCR7"/>
<name>A0ABD0LCR7_9CAEN</name>
<sequence length="126" mass="13905">MPATEQATAYRNSIELQALSVSLIEQSKNVQFPSCDAVDAKVLLSSSPHSGITDTDYREQRLGRGGRRLGRRRVAARVADETRLVRQLAFPKLCVDMCLLLLGFPHGCLHAGKVAKLASQKTVWTR</sequence>
<accession>A0ABD0LCR7</accession>
<evidence type="ECO:0000313" key="1">
    <source>
        <dbReference type="EMBL" id="KAK7496936.1"/>
    </source>
</evidence>
<reference evidence="1 2" key="1">
    <citation type="journal article" date="2023" name="Sci. Data">
        <title>Genome assembly of the Korean intertidal mud-creeper Batillaria attramentaria.</title>
        <authorList>
            <person name="Patra A.K."/>
            <person name="Ho P.T."/>
            <person name="Jun S."/>
            <person name="Lee S.J."/>
            <person name="Kim Y."/>
            <person name="Won Y.J."/>
        </authorList>
    </citation>
    <scope>NUCLEOTIDE SEQUENCE [LARGE SCALE GENOMIC DNA]</scope>
    <source>
        <strain evidence="1">Wonlab-2016</strain>
    </source>
</reference>
<organism evidence="1 2">
    <name type="scientific">Batillaria attramentaria</name>
    <dbReference type="NCBI Taxonomy" id="370345"/>
    <lineage>
        <taxon>Eukaryota</taxon>
        <taxon>Metazoa</taxon>
        <taxon>Spiralia</taxon>
        <taxon>Lophotrochozoa</taxon>
        <taxon>Mollusca</taxon>
        <taxon>Gastropoda</taxon>
        <taxon>Caenogastropoda</taxon>
        <taxon>Sorbeoconcha</taxon>
        <taxon>Cerithioidea</taxon>
        <taxon>Batillariidae</taxon>
        <taxon>Batillaria</taxon>
    </lineage>
</organism>
<dbReference type="EMBL" id="JACVVK020000063">
    <property type="protein sequence ID" value="KAK7496936.1"/>
    <property type="molecule type" value="Genomic_DNA"/>
</dbReference>
<protein>
    <submittedName>
        <fullName evidence="1">Uncharacterized protein</fullName>
    </submittedName>
</protein>